<feature type="region of interest" description="Disordered" evidence="1">
    <location>
        <begin position="177"/>
        <end position="196"/>
    </location>
</feature>
<sequence>MSPPPTVTLTGEPPLSTNINARSNKPRSHHSSGTVSFSLPPIQPAAVSSEPPGGPPQDSLVVRRDGFEPGTALSSGGAGTMTSAIYRSVPPRPLSYTFSDVLQASLDPRATGGRKTKSRSKTAPVSTNAPEEYAERFKARPTTRPAVIDFNGTTVKLHTTRAVRRSYPGFPPVKTMHVQSKQAQPKTPANEVGICR</sequence>
<reference evidence="2 3" key="1">
    <citation type="journal article" date="2023" name="Sci. Data">
        <title>Genome assembly of the Korean intertidal mud-creeper Batillaria attramentaria.</title>
        <authorList>
            <person name="Patra A.K."/>
            <person name="Ho P.T."/>
            <person name="Jun S."/>
            <person name="Lee S.J."/>
            <person name="Kim Y."/>
            <person name="Won Y.J."/>
        </authorList>
    </citation>
    <scope>NUCLEOTIDE SEQUENCE [LARGE SCALE GENOMIC DNA]</scope>
    <source>
        <strain evidence="2">Wonlab-2016</strain>
    </source>
</reference>
<feature type="compositionally biased region" description="Polar residues" evidence="1">
    <location>
        <begin position="177"/>
        <end position="187"/>
    </location>
</feature>
<dbReference type="Proteomes" id="UP001519460">
    <property type="component" value="Unassembled WGS sequence"/>
</dbReference>
<evidence type="ECO:0000313" key="2">
    <source>
        <dbReference type="EMBL" id="KAK7500954.1"/>
    </source>
</evidence>
<comment type="caution">
    <text evidence="2">The sequence shown here is derived from an EMBL/GenBank/DDBJ whole genome shotgun (WGS) entry which is preliminary data.</text>
</comment>
<dbReference type="EMBL" id="JACVVK020000034">
    <property type="protein sequence ID" value="KAK7500954.1"/>
    <property type="molecule type" value="Genomic_DNA"/>
</dbReference>
<evidence type="ECO:0000313" key="3">
    <source>
        <dbReference type="Proteomes" id="UP001519460"/>
    </source>
</evidence>
<name>A0ABD0LND0_9CAEN</name>
<evidence type="ECO:0000256" key="1">
    <source>
        <dbReference type="SAM" id="MobiDB-lite"/>
    </source>
</evidence>
<accession>A0ABD0LND0</accession>
<feature type="region of interest" description="Disordered" evidence="1">
    <location>
        <begin position="1"/>
        <end position="84"/>
    </location>
</feature>
<feature type="region of interest" description="Disordered" evidence="1">
    <location>
        <begin position="106"/>
        <end position="140"/>
    </location>
</feature>
<organism evidence="2 3">
    <name type="scientific">Batillaria attramentaria</name>
    <dbReference type="NCBI Taxonomy" id="370345"/>
    <lineage>
        <taxon>Eukaryota</taxon>
        <taxon>Metazoa</taxon>
        <taxon>Spiralia</taxon>
        <taxon>Lophotrochozoa</taxon>
        <taxon>Mollusca</taxon>
        <taxon>Gastropoda</taxon>
        <taxon>Caenogastropoda</taxon>
        <taxon>Sorbeoconcha</taxon>
        <taxon>Cerithioidea</taxon>
        <taxon>Batillariidae</taxon>
        <taxon>Batillaria</taxon>
    </lineage>
</organism>
<proteinExistence type="predicted"/>
<dbReference type="AlphaFoldDB" id="A0ABD0LND0"/>
<protein>
    <submittedName>
        <fullName evidence="2">Uncharacterized protein</fullName>
    </submittedName>
</protein>
<gene>
    <name evidence="2" type="ORF">BaRGS_00007834</name>
</gene>
<keyword evidence="3" id="KW-1185">Reference proteome</keyword>